<dbReference type="Proteomes" id="UP000626244">
    <property type="component" value="Unassembled WGS sequence"/>
</dbReference>
<comment type="caution">
    <text evidence="2">The sequence shown here is derived from an EMBL/GenBank/DDBJ whole genome shotgun (WGS) entry which is preliminary data.</text>
</comment>
<evidence type="ECO:0000313" key="2">
    <source>
        <dbReference type="EMBL" id="GGI12903.1"/>
    </source>
</evidence>
<keyword evidence="1" id="KW-1133">Transmembrane helix</keyword>
<dbReference type="RefSeq" id="WP_087997926.1">
    <property type="nucleotide sequence ID" value="NZ_BMHB01000001.1"/>
</dbReference>
<evidence type="ECO:0000313" key="3">
    <source>
        <dbReference type="Proteomes" id="UP000626244"/>
    </source>
</evidence>
<feature type="transmembrane region" description="Helical" evidence="1">
    <location>
        <begin position="12"/>
        <end position="30"/>
    </location>
</feature>
<keyword evidence="3" id="KW-1185">Reference proteome</keyword>
<gene>
    <name evidence="2" type="ORF">GCM10007380_15240</name>
</gene>
<dbReference type="AlphaFoldDB" id="A0A8J3AM63"/>
<dbReference type="EMBL" id="BMHB01000001">
    <property type="protein sequence ID" value="GGI12903.1"/>
    <property type="molecule type" value="Genomic_DNA"/>
</dbReference>
<organism evidence="2 3">
    <name type="scientific">Gottfriedia solisilvae</name>
    <dbReference type="NCBI Taxonomy" id="1516104"/>
    <lineage>
        <taxon>Bacteria</taxon>
        <taxon>Bacillati</taxon>
        <taxon>Bacillota</taxon>
        <taxon>Bacilli</taxon>
        <taxon>Bacillales</taxon>
        <taxon>Bacillaceae</taxon>
        <taxon>Gottfriedia</taxon>
    </lineage>
</organism>
<sequence length="150" mass="17867">MIDETERKRKLKIRLIIIFIILGLVIAGNFTKIQGAYIKYIVHNTKNEQVVTKTLTTNEIFELQSNQLKLTYSYNKNERGWWKTDWLWKEIVDGLDSMYENYSIMTEHPEYDLVKIKFTIIKYKVDGKTVEFISKSKIIQVHSKDGWIEK</sequence>
<name>A0A8J3AM63_9BACI</name>
<evidence type="ECO:0000256" key="1">
    <source>
        <dbReference type="SAM" id="Phobius"/>
    </source>
</evidence>
<dbReference type="OrthoDB" id="2903314at2"/>
<protein>
    <submittedName>
        <fullName evidence="2">Uncharacterized protein</fullName>
    </submittedName>
</protein>
<reference evidence="3" key="1">
    <citation type="journal article" date="2019" name="Int. J. Syst. Evol. Microbiol.">
        <title>The Global Catalogue of Microorganisms (GCM) 10K type strain sequencing project: providing services to taxonomists for standard genome sequencing and annotation.</title>
        <authorList>
            <consortium name="The Broad Institute Genomics Platform"/>
            <consortium name="The Broad Institute Genome Sequencing Center for Infectious Disease"/>
            <person name="Wu L."/>
            <person name="Ma J."/>
        </authorList>
    </citation>
    <scope>NUCLEOTIDE SEQUENCE [LARGE SCALE GENOMIC DNA]</scope>
    <source>
        <strain evidence="3">CGMCC 1.14993</strain>
    </source>
</reference>
<accession>A0A8J3AM63</accession>
<keyword evidence="1" id="KW-0472">Membrane</keyword>
<proteinExistence type="predicted"/>
<keyword evidence="1" id="KW-0812">Transmembrane</keyword>